<evidence type="ECO:0000313" key="2">
    <source>
        <dbReference type="EMBL" id="SCY39069.1"/>
    </source>
</evidence>
<dbReference type="InterPro" id="IPR005624">
    <property type="entry name" value="PduO/GlcC-like"/>
</dbReference>
<proteinExistence type="predicted"/>
<dbReference type="Proteomes" id="UP000183104">
    <property type="component" value="Unassembled WGS sequence"/>
</dbReference>
<sequence>MPRTALSLLAGASLVLTSLSAPAAEGTFNTPGLVPETAMKAVEAAMTECRDRDAQVTAAVVDRGGNTQALKRDRFAGPHTTETAVSKAWTAISFRTDTLELRDMAGPGDEAYGIQHLPRVTVLGGGKIIETGGRIVAGIGVSGAPSGTIDDECAAAGIDAIREDLM</sequence>
<dbReference type="InterPro" id="IPR052517">
    <property type="entry name" value="GlcG_carb_metab_protein"/>
</dbReference>
<evidence type="ECO:0000313" key="3">
    <source>
        <dbReference type="Proteomes" id="UP000183104"/>
    </source>
</evidence>
<accession>A0A0P9C7G8</accession>
<name>A0A0P9C7G8_9GAMM</name>
<dbReference type="STRING" id="381306.AN478_04005"/>
<keyword evidence="1" id="KW-0732">Signal</keyword>
<dbReference type="PANTHER" id="PTHR34309">
    <property type="entry name" value="SLR1406 PROTEIN"/>
    <property type="match status" value="1"/>
</dbReference>
<dbReference type="SUPFAM" id="SSF143744">
    <property type="entry name" value="GlcG-like"/>
    <property type="match status" value="1"/>
</dbReference>
<dbReference type="Gene3D" id="3.30.450.150">
    <property type="entry name" value="Haem-degrading domain"/>
    <property type="match status" value="1"/>
</dbReference>
<dbReference type="OrthoDB" id="7020894at2"/>
<dbReference type="AlphaFoldDB" id="A0A0P9C7G8"/>
<reference evidence="3" key="1">
    <citation type="submission" date="2016-10" db="EMBL/GenBank/DDBJ databases">
        <authorList>
            <person name="Varghese N."/>
        </authorList>
    </citation>
    <scope>NUCLEOTIDE SEQUENCE [LARGE SCALE GENOMIC DNA]</scope>
    <source>
        <strain evidence="3">HL 19</strain>
    </source>
</reference>
<keyword evidence="3" id="KW-1185">Reference proteome</keyword>
<dbReference type="PATRIC" id="fig|381306.5.peg.1286"/>
<feature type="signal peptide" evidence="1">
    <location>
        <begin position="1"/>
        <end position="23"/>
    </location>
</feature>
<dbReference type="PANTHER" id="PTHR34309:SF10">
    <property type="entry name" value="SLR1406 PROTEIN"/>
    <property type="match status" value="1"/>
</dbReference>
<protein>
    <submittedName>
        <fullName evidence="2">Uncharacterized conserved protein GlcG, DUF336 family</fullName>
    </submittedName>
</protein>
<dbReference type="RefSeq" id="WP_054965331.1">
    <property type="nucleotide sequence ID" value="NZ_FMUN01000005.1"/>
</dbReference>
<feature type="chain" id="PRO_5010433404" evidence="1">
    <location>
        <begin position="24"/>
        <end position="166"/>
    </location>
</feature>
<gene>
    <name evidence="2" type="ORF">SAMN05661077_1977</name>
</gene>
<dbReference type="Pfam" id="PF03928">
    <property type="entry name" value="HbpS-like"/>
    <property type="match status" value="1"/>
</dbReference>
<organism evidence="2 3">
    <name type="scientific">Thiohalorhabdus denitrificans</name>
    <dbReference type="NCBI Taxonomy" id="381306"/>
    <lineage>
        <taxon>Bacteria</taxon>
        <taxon>Pseudomonadati</taxon>
        <taxon>Pseudomonadota</taxon>
        <taxon>Gammaproteobacteria</taxon>
        <taxon>Thiohalorhabdales</taxon>
        <taxon>Thiohalorhabdaceae</taxon>
        <taxon>Thiohalorhabdus</taxon>
    </lineage>
</organism>
<dbReference type="EMBL" id="FMUN01000005">
    <property type="protein sequence ID" value="SCY39069.1"/>
    <property type="molecule type" value="Genomic_DNA"/>
</dbReference>
<evidence type="ECO:0000256" key="1">
    <source>
        <dbReference type="SAM" id="SignalP"/>
    </source>
</evidence>
<dbReference type="InterPro" id="IPR038084">
    <property type="entry name" value="PduO/GlcC-like_sf"/>
</dbReference>